<dbReference type="Gene3D" id="3.60.40.10">
    <property type="entry name" value="PPM-type phosphatase domain"/>
    <property type="match status" value="1"/>
</dbReference>
<dbReference type="InterPro" id="IPR001932">
    <property type="entry name" value="PPM-type_phosphatase-like_dom"/>
</dbReference>
<dbReference type="SMART" id="SM00331">
    <property type="entry name" value="PP2C_SIG"/>
    <property type="match status" value="1"/>
</dbReference>
<dbReference type="EMBL" id="CP029295">
    <property type="protein sequence ID" value="AXE61050.1"/>
    <property type="molecule type" value="Genomic_DNA"/>
</dbReference>
<dbReference type="InterPro" id="IPR015655">
    <property type="entry name" value="PP2C"/>
</dbReference>
<dbReference type="PROSITE" id="PS51746">
    <property type="entry name" value="PPM_2"/>
    <property type="match status" value="1"/>
</dbReference>
<dbReference type="SUPFAM" id="SSF81606">
    <property type="entry name" value="PP2C-like"/>
    <property type="match status" value="1"/>
</dbReference>
<name>A0A2Z5IQP8_9BACT</name>
<feature type="domain" description="PPM-type phosphatase" evidence="1">
    <location>
        <begin position="2"/>
        <end position="248"/>
    </location>
</feature>
<organism evidence="2 3">
    <name type="scientific">[Mycoplasma] phocae</name>
    <dbReference type="NCBI Taxonomy" id="142651"/>
    <lineage>
        <taxon>Bacteria</taxon>
        <taxon>Bacillati</taxon>
        <taxon>Mycoplasmatota</taxon>
        <taxon>Mycoplasmoidales</taxon>
        <taxon>Metamycoplasmataceae</taxon>
        <taxon>Metamycoplasma</taxon>
    </lineage>
</organism>
<keyword evidence="3" id="KW-1185">Reference proteome</keyword>
<dbReference type="Proteomes" id="UP000252477">
    <property type="component" value="Chromosome"/>
</dbReference>
<reference evidence="2 3" key="1">
    <citation type="submission" date="2018-05" db="EMBL/GenBank/DDBJ databases">
        <title>Annotation of the Mycoplasma phocidae genome.</title>
        <authorList>
            <person name="Brown D.R."/>
            <person name="Kutish G.F."/>
            <person name="Frasca S.Jr."/>
        </authorList>
    </citation>
    <scope>NUCLEOTIDE SEQUENCE [LARGE SCALE GENOMIC DNA]</scope>
    <source>
        <strain evidence="2 3">105</strain>
    </source>
</reference>
<dbReference type="PANTHER" id="PTHR13832:SF860">
    <property type="entry name" value="PROTEIN PHOSPHATASE PHPP"/>
    <property type="match status" value="1"/>
</dbReference>
<dbReference type="InterPro" id="IPR036457">
    <property type="entry name" value="PPM-type-like_dom_sf"/>
</dbReference>
<dbReference type="AlphaFoldDB" id="A0A2Z5IQP8"/>
<sequence>MRYCINSNIGIVRSENQDRGDIAWNEKWTLAMLCDGMGGHYGGAKCADLTINLLKKYFNDSFLVDTAFDDKNKIIDWFNAALSFIKENLIKFANQNPEFKSMGTTLTTCLIFNANRMVYVFNIGDSRTYVYNGLLHQITKDQNLYNQMISQKILDTDLASKHPDANKLVSCIGPSTIIRYDNYIIRPSSNIKYIILSSDGLHDYVDKPVIEQVIQDVKKTLEEKTKLLIEYAKRNLSKDNITIMIVELNDDEKRIG</sequence>
<evidence type="ECO:0000313" key="2">
    <source>
        <dbReference type="EMBL" id="AXE61050.1"/>
    </source>
</evidence>
<protein>
    <submittedName>
        <fullName evidence="2">Serine/threonine-protein phosphatase</fullName>
    </submittedName>
</protein>
<dbReference type="Pfam" id="PF13672">
    <property type="entry name" value="PP2C_2"/>
    <property type="match status" value="1"/>
</dbReference>
<evidence type="ECO:0000259" key="1">
    <source>
        <dbReference type="PROSITE" id="PS51746"/>
    </source>
</evidence>
<proteinExistence type="predicted"/>
<evidence type="ECO:0000313" key="3">
    <source>
        <dbReference type="Proteomes" id="UP000252477"/>
    </source>
</evidence>
<dbReference type="SMART" id="SM00332">
    <property type="entry name" value="PP2Cc"/>
    <property type="match status" value="1"/>
</dbReference>
<dbReference type="CDD" id="cd00143">
    <property type="entry name" value="PP2Cc"/>
    <property type="match status" value="1"/>
</dbReference>
<gene>
    <name evidence="2" type="ORF">DA803_03070</name>
</gene>
<dbReference type="RefSeq" id="WP_114191144.1">
    <property type="nucleotide sequence ID" value="NZ_CP029295.1"/>
</dbReference>
<dbReference type="OrthoDB" id="9801841at2"/>
<dbReference type="KEGG" id="mpho:DA803_03070"/>
<accession>A0A2Z5IQP8</accession>
<dbReference type="GO" id="GO:0004722">
    <property type="term" value="F:protein serine/threonine phosphatase activity"/>
    <property type="evidence" value="ECO:0007669"/>
    <property type="project" value="InterPro"/>
</dbReference>
<dbReference type="PANTHER" id="PTHR13832">
    <property type="entry name" value="PROTEIN PHOSPHATASE 2C"/>
    <property type="match status" value="1"/>
</dbReference>